<comment type="caution">
    <text evidence="2">The sequence shown here is derived from an EMBL/GenBank/DDBJ whole genome shotgun (WGS) entry which is preliminary data.</text>
</comment>
<dbReference type="PANTHER" id="PTHR24559:SF444">
    <property type="entry name" value="REVERSE TRANSCRIPTASE DOMAIN-CONTAINING PROTEIN"/>
    <property type="match status" value="1"/>
</dbReference>
<sequence length="142" mass="16518">MEDMLGVDPDLALHQLHVDPLFIPVKRRKRTFNEENNLAIKEEVVSLLKSGAIRELQFASWIANFVLVKKPNNKWRMCTDFTNLNKACPKNFYPLPCLGRLVDGREGHEVFAFMDASRGYHQIRMLPEDEEKTTFITDYGLY</sequence>
<dbReference type="EMBL" id="BAABME010009549">
    <property type="protein sequence ID" value="GAA0175364.1"/>
    <property type="molecule type" value="Genomic_DNA"/>
</dbReference>
<evidence type="ECO:0000313" key="2">
    <source>
        <dbReference type="EMBL" id="GAA0175364.1"/>
    </source>
</evidence>
<gene>
    <name evidence="2" type="ORF">LIER_28551</name>
</gene>
<dbReference type="AlphaFoldDB" id="A0AAV3RG32"/>
<dbReference type="Proteomes" id="UP001454036">
    <property type="component" value="Unassembled WGS sequence"/>
</dbReference>
<organism evidence="2 3">
    <name type="scientific">Lithospermum erythrorhizon</name>
    <name type="common">Purple gromwell</name>
    <name type="synonym">Lithospermum officinale var. erythrorhizon</name>
    <dbReference type="NCBI Taxonomy" id="34254"/>
    <lineage>
        <taxon>Eukaryota</taxon>
        <taxon>Viridiplantae</taxon>
        <taxon>Streptophyta</taxon>
        <taxon>Embryophyta</taxon>
        <taxon>Tracheophyta</taxon>
        <taxon>Spermatophyta</taxon>
        <taxon>Magnoliopsida</taxon>
        <taxon>eudicotyledons</taxon>
        <taxon>Gunneridae</taxon>
        <taxon>Pentapetalae</taxon>
        <taxon>asterids</taxon>
        <taxon>lamiids</taxon>
        <taxon>Boraginales</taxon>
        <taxon>Boraginaceae</taxon>
        <taxon>Boraginoideae</taxon>
        <taxon>Lithospermeae</taxon>
        <taxon>Lithospermum</taxon>
    </lineage>
</organism>
<dbReference type="Pfam" id="PF00078">
    <property type="entry name" value="RVT_1"/>
    <property type="match status" value="1"/>
</dbReference>
<name>A0AAV3RG32_LITER</name>
<dbReference type="InterPro" id="IPR043502">
    <property type="entry name" value="DNA/RNA_pol_sf"/>
</dbReference>
<dbReference type="InterPro" id="IPR053134">
    <property type="entry name" value="RNA-dir_DNA_polymerase"/>
</dbReference>
<reference evidence="2 3" key="1">
    <citation type="submission" date="2024-01" db="EMBL/GenBank/DDBJ databases">
        <title>The complete chloroplast genome sequence of Lithospermum erythrorhizon: insights into the phylogenetic relationship among Boraginaceae species and the maternal lineages of purple gromwells.</title>
        <authorList>
            <person name="Okada T."/>
            <person name="Watanabe K."/>
        </authorList>
    </citation>
    <scope>NUCLEOTIDE SEQUENCE [LARGE SCALE GENOMIC DNA]</scope>
</reference>
<protein>
    <recommendedName>
        <fullName evidence="1">Reverse transcriptase domain-containing protein</fullName>
    </recommendedName>
</protein>
<dbReference type="SUPFAM" id="SSF56672">
    <property type="entry name" value="DNA/RNA polymerases"/>
    <property type="match status" value="1"/>
</dbReference>
<feature type="domain" description="Reverse transcriptase" evidence="1">
    <location>
        <begin position="68"/>
        <end position="138"/>
    </location>
</feature>
<keyword evidence="3" id="KW-1185">Reference proteome</keyword>
<dbReference type="InterPro" id="IPR043128">
    <property type="entry name" value="Rev_trsase/Diguanyl_cyclase"/>
</dbReference>
<dbReference type="Gene3D" id="3.30.70.270">
    <property type="match status" value="1"/>
</dbReference>
<dbReference type="InterPro" id="IPR000477">
    <property type="entry name" value="RT_dom"/>
</dbReference>
<evidence type="ECO:0000259" key="1">
    <source>
        <dbReference type="Pfam" id="PF00078"/>
    </source>
</evidence>
<dbReference type="PANTHER" id="PTHR24559">
    <property type="entry name" value="TRANSPOSON TY3-I GAG-POL POLYPROTEIN"/>
    <property type="match status" value="1"/>
</dbReference>
<accession>A0AAV3RG32</accession>
<evidence type="ECO:0000313" key="3">
    <source>
        <dbReference type="Proteomes" id="UP001454036"/>
    </source>
</evidence>
<proteinExistence type="predicted"/>
<dbReference type="Gene3D" id="3.10.10.10">
    <property type="entry name" value="HIV Type 1 Reverse Transcriptase, subunit A, domain 1"/>
    <property type="match status" value="1"/>
</dbReference>
<dbReference type="CDD" id="cd01647">
    <property type="entry name" value="RT_LTR"/>
    <property type="match status" value="1"/>
</dbReference>